<evidence type="ECO:0008006" key="4">
    <source>
        <dbReference type="Google" id="ProtNLM"/>
    </source>
</evidence>
<name>A0A269XXR3_9PROT</name>
<proteinExistence type="predicted"/>
<keyword evidence="1" id="KW-0812">Transmembrane</keyword>
<dbReference type="Pfam" id="PF11804">
    <property type="entry name" value="DUF3325"/>
    <property type="match status" value="1"/>
</dbReference>
<comment type="caution">
    <text evidence="2">The sequence shown here is derived from an EMBL/GenBank/DDBJ whole genome shotgun (WGS) entry which is preliminary data.</text>
</comment>
<evidence type="ECO:0000313" key="2">
    <source>
        <dbReference type="EMBL" id="PAK78045.1"/>
    </source>
</evidence>
<dbReference type="RefSeq" id="WP_095349726.1">
    <property type="nucleotide sequence ID" value="NZ_JBDNMF010000037.1"/>
</dbReference>
<keyword evidence="1" id="KW-0472">Membrane</keyword>
<protein>
    <recommendedName>
        <fullName evidence="4">DUF3325 domain-containing protein</fullName>
    </recommendedName>
</protein>
<dbReference type="AlphaFoldDB" id="A0A269XXR3"/>
<feature type="transmembrane region" description="Helical" evidence="1">
    <location>
        <begin position="44"/>
        <end position="62"/>
    </location>
</feature>
<keyword evidence="1" id="KW-1133">Transmembrane helix</keyword>
<organism evidence="2 3">
    <name type="scientific">Acetobacter fabarum</name>
    <dbReference type="NCBI Taxonomy" id="483199"/>
    <lineage>
        <taxon>Bacteria</taxon>
        <taxon>Pseudomonadati</taxon>
        <taxon>Pseudomonadota</taxon>
        <taxon>Alphaproteobacteria</taxon>
        <taxon>Acetobacterales</taxon>
        <taxon>Acetobacteraceae</taxon>
        <taxon>Acetobacter</taxon>
    </lineage>
</organism>
<evidence type="ECO:0000313" key="3">
    <source>
        <dbReference type="Proteomes" id="UP000216151"/>
    </source>
</evidence>
<evidence type="ECO:0000256" key="1">
    <source>
        <dbReference type="SAM" id="Phobius"/>
    </source>
</evidence>
<dbReference type="Proteomes" id="UP000216151">
    <property type="component" value="Unassembled WGS sequence"/>
</dbReference>
<feature type="transmembrane region" description="Helical" evidence="1">
    <location>
        <begin position="69"/>
        <end position="91"/>
    </location>
</feature>
<accession>A0A269XXR3</accession>
<reference evidence="2 3" key="1">
    <citation type="submission" date="2017-04" db="EMBL/GenBank/DDBJ databases">
        <title>Kefir bacterial isolates.</title>
        <authorList>
            <person name="Kim Y."/>
            <person name="Blasche S."/>
            <person name="Patil K.R."/>
        </authorList>
    </citation>
    <scope>NUCLEOTIDE SEQUENCE [LARGE SCALE GENOMIC DNA]</scope>
    <source>
        <strain evidence="2 3">KR</strain>
    </source>
</reference>
<dbReference type="EMBL" id="NCXK01000008">
    <property type="protein sequence ID" value="PAK78045.1"/>
    <property type="molecule type" value="Genomic_DNA"/>
</dbReference>
<dbReference type="InterPro" id="IPR021762">
    <property type="entry name" value="DUF3325"/>
</dbReference>
<sequence>MIRYALFYPALGLLLFLAFALLALTQFPHRRAVGLTELPFYNAVWVRLAAGVLVVLALVLAVRHEGGGFGVLLWAGLVSFTTCLVALVLSWRPLLLAWLARLMPTPRP</sequence>
<keyword evidence="3" id="KW-1185">Reference proteome</keyword>
<gene>
    <name evidence="2" type="ORF">B8X00_07755</name>
</gene>